<sequence length="319" mass="36522">MKPSSDVTGLYRNFPAYLWVEDEETRTYLQTAWEGELHIKVLVAGGHGHLHAVVNAARNDYNTHVFGFRDRDFGGSNRARWNEDAVVVLTADVVEIENLLLDPDAIAACQVNTSGLNAAQVEQELTMLATPLTWWMSCRRTITEIRDAVVDDFLEHPRRDRVKSQGDAEAAITGSLWWARVLPTLQPDWGNVATIARKLTDHEASYRAMLSTGAWRQEFSGKEILRDLTTRIWTRKRPKDPECRITFVQEIARAQLDLNRVPQEIRELRTAIRRRIGHRAQVLVRRTYAGLTSTHPPPHVSESSPRHLILFRRIRRPLA</sequence>
<organism evidence="1 2">
    <name type="scientific">Sorangium cellulosum (strain So ce56)</name>
    <name type="common">Polyangium cellulosum (strain So ce56)</name>
    <dbReference type="NCBI Taxonomy" id="448385"/>
    <lineage>
        <taxon>Bacteria</taxon>
        <taxon>Pseudomonadati</taxon>
        <taxon>Myxococcota</taxon>
        <taxon>Polyangia</taxon>
        <taxon>Polyangiales</taxon>
        <taxon>Polyangiaceae</taxon>
        <taxon>Sorangium</taxon>
    </lineage>
</organism>
<dbReference type="HOGENOM" id="CLU_871256_0_0_7"/>
<reference evidence="1 2" key="1">
    <citation type="journal article" date="2007" name="Nat. Biotechnol.">
        <title>Complete genome sequence of the myxobacterium Sorangium cellulosum.</title>
        <authorList>
            <person name="Schneiker S."/>
            <person name="Perlova O."/>
            <person name="Kaiser O."/>
            <person name="Gerth K."/>
            <person name="Alici A."/>
            <person name="Altmeyer M.O."/>
            <person name="Bartels D."/>
            <person name="Bekel T."/>
            <person name="Beyer S."/>
            <person name="Bode E."/>
            <person name="Bode H.B."/>
            <person name="Bolten C.J."/>
            <person name="Choudhuri J.V."/>
            <person name="Doss S."/>
            <person name="Elnakady Y.A."/>
            <person name="Frank B."/>
            <person name="Gaigalat L."/>
            <person name="Goesmann A."/>
            <person name="Groeger C."/>
            <person name="Gross F."/>
            <person name="Jelsbak L."/>
            <person name="Jelsbak L."/>
            <person name="Kalinowski J."/>
            <person name="Kegler C."/>
            <person name="Knauber T."/>
            <person name="Konietzny S."/>
            <person name="Kopp M."/>
            <person name="Krause L."/>
            <person name="Krug D."/>
            <person name="Linke B."/>
            <person name="Mahmud T."/>
            <person name="Martinez-Arias R."/>
            <person name="McHardy A.C."/>
            <person name="Merai M."/>
            <person name="Meyer F."/>
            <person name="Mormann S."/>
            <person name="Munoz-Dorado J."/>
            <person name="Perez J."/>
            <person name="Pradella S."/>
            <person name="Rachid S."/>
            <person name="Raddatz G."/>
            <person name="Rosenau F."/>
            <person name="Rueckert C."/>
            <person name="Sasse F."/>
            <person name="Scharfe M."/>
            <person name="Schuster S.C."/>
            <person name="Suen G."/>
            <person name="Treuner-Lange A."/>
            <person name="Velicer G.J."/>
            <person name="Vorholter F.-J."/>
            <person name="Weissman K.J."/>
            <person name="Welch R.D."/>
            <person name="Wenzel S.C."/>
            <person name="Whitworth D.E."/>
            <person name="Wilhelm S."/>
            <person name="Wittmann C."/>
            <person name="Bloecker H."/>
            <person name="Puehler A."/>
            <person name="Mueller R."/>
        </authorList>
    </citation>
    <scope>NUCLEOTIDE SEQUENCE [LARGE SCALE GENOMIC DNA]</scope>
    <source>
        <strain evidence="2">So ce56</strain>
    </source>
</reference>
<protein>
    <recommendedName>
        <fullName evidence="3">DUF4435 domain-containing protein</fullName>
    </recommendedName>
</protein>
<proteinExistence type="predicted"/>
<name>A9FWW4_SORC5</name>
<dbReference type="AlphaFoldDB" id="A9FWW4"/>
<evidence type="ECO:0008006" key="3">
    <source>
        <dbReference type="Google" id="ProtNLM"/>
    </source>
</evidence>
<evidence type="ECO:0000313" key="1">
    <source>
        <dbReference type="EMBL" id="CAN95455.1"/>
    </source>
</evidence>
<dbReference type="EMBL" id="AM746676">
    <property type="protein sequence ID" value="CAN95455.1"/>
    <property type="molecule type" value="Genomic_DNA"/>
</dbReference>
<dbReference type="KEGG" id="scl:sce5292"/>
<keyword evidence="2" id="KW-1185">Reference proteome</keyword>
<accession>A9FWW4</accession>
<evidence type="ECO:0000313" key="2">
    <source>
        <dbReference type="Proteomes" id="UP000002139"/>
    </source>
</evidence>
<dbReference type="Proteomes" id="UP000002139">
    <property type="component" value="Chromosome"/>
</dbReference>
<gene>
    <name evidence="1" type="ordered locus">sce5292</name>
</gene>
<dbReference type="BioCyc" id="SCEL448385:SCE_RS27160-MONOMER"/>